<dbReference type="InterPro" id="IPR001936">
    <property type="entry name" value="RasGAP_dom"/>
</dbReference>
<dbReference type="PROSITE" id="PS50018">
    <property type="entry name" value="RAS_GTPASE_ACTIV_2"/>
    <property type="match status" value="1"/>
</dbReference>
<dbReference type="Proteomes" id="UP000050794">
    <property type="component" value="Unassembled WGS sequence"/>
</dbReference>
<evidence type="ECO:0000313" key="2">
    <source>
        <dbReference type="EMBL" id="VDM27550.1"/>
    </source>
</evidence>
<dbReference type="AlphaFoldDB" id="A0A183U0X8"/>
<protein>
    <submittedName>
        <fullName evidence="4">Ras-GAP domain-containing protein</fullName>
    </submittedName>
</protein>
<dbReference type="Gene3D" id="1.10.506.10">
    <property type="entry name" value="GTPase Activation - p120gap, domain 1"/>
    <property type="match status" value="1"/>
</dbReference>
<dbReference type="PANTHER" id="PTHR14149">
    <property type="entry name" value="RAS GTPASE-ACTIVATING PROTEIN WITH IQ MOTIF"/>
    <property type="match status" value="1"/>
</dbReference>
<dbReference type="GO" id="GO:0051015">
    <property type="term" value="F:actin filament binding"/>
    <property type="evidence" value="ECO:0007669"/>
    <property type="project" value="TreeGrafter"/>
</dbReference>
<dbReference type="InterPro" id="IPR008936">
    <property type="entry name" value="Rho_GTPase_activation_prot"/>
</dbReference>
<dbReference type="EMBL" id="UYWY01001990">
    <property type="protein sequence ID" value="VDM27550.1"/>
    <property type="molecule type" value="Genomic_DNA"/>
</dbReference>
<dbReference type="PANTHER" id="PTHR14149:SF14">
    <property type="entry name" value="CALPONIN-HOMOLOGY (CH) DOMAIN-CONTAINING PROTEIN"/>
    <property type="match status" value="1"/>
</dbReference>
<dbReference type="GO" id="GO:1903479">
    <property type="term" value="P:mitotic actomyosin contractile ring assembly actin filament organization"/>
    <property type="evidence" value="ECO:0007669"/>
    <property type="project" value="TreeGrafter"/>
</dbReference>
<dbReference type="CDD" id="cd12206">
    <property type="entry name" value="RasGAP_IQGAP_related"/>
    <property type="match status" value="1"/>
</dbReference>
<proteinExistence type="predicted"/>
<evidence type="ECO:0000313" key="4">
    <source>
        <dbReference type="WBParaSite" id="TCNE_0000214801-mRNA-1"/>
    </source>
</evidence>
<evidence type="ECO:0000259" key="1">
    <source>
        <dbReference type="PROSITE" id="PS50018"/>
    </source>
</evidence>
<dbReference type="WBParaSite" id="TCNE_0000214801-mRNA-1">
    <property type="protein sequence ID" value="TCNE_0000214801-mRNA-1"/>
    <property type="gene ID" value="TCNE_0000214801"/>
</dbReference>
<dbReference type="Pfam" id="PF00616">
    <property type="entry name" value="RasGAP"/>
    <property type="match status" value="1"/>
</dbReference>
<keyword evidence="3" id="KW-1185">Reference proteome</keyword>
<dbReference type="GO" id="GO:0005516">
    <property type="term" value="F:calmodulin binding"/>
    <property type="evidence" value="ECO:0007669"/>
    <property type="project" value="TreeGrafter"/>
</dbReference>
<reference evidence="2 3" key="2">
    <citation type="submission" date="2018-11" db="EMBL/GenBank/DDBJ databases">
        <authorList>
            <consortium name="Pathogen Informatics"/>
        </authorList>
    </citation>
    <scope>NUCLEOTIDE SEQUENCE [LARGE SCALE GENOMIC DNA]</scope>
</reference>
<dbReference type="GO" id="GO:0005096">
    <property type="term" value="F:GTPase activator activity"/>
    <property type="evidence" value="ECO:0007669"/>
    <property type="project" value="TreeGrafter"/>
</dbReference>
<reference evidence="4" key="1">
    <citation type="submission" date="2016-06" db="UniProtKB">
        <authorList>
            <consortium name="WormBaseParasite"/>
        </authorList>
    </citation>
    <scope>IDENTIFICATION</scope>
</reference>
<feature type="domain" description="Ras-GAP" evidence="1">
    <location>
        <begin position="79"/>
        <end position="261"/>
    </location>
</feature>
<accession>A0A183U0X8</accession>
<sequence>MDIMDMTYGHNGHNELIEHGKKLSKEAKDTDWMKATSSRKHEHDEWNAYEMICYHLQTEPQHLTRLIANYYSKPEVLPDFVKKALLPLFNFVADEREEFLLASLLKMILKRDIDTLTQPMALRKTNAAKFTRIILPMVTGIESLQSKIVELCKQLRLKENQIEFFNLNIDSIFEAYEGRRPKDSREAAQNDKVAHVLNSSKAFLTKWGSKVAEVLFSKSTKLPKMLQFLINSTYIDMKERFPRATHADIMQGIAGWIYKSFWEQMVTTEIKHDDGSADDDLNKRTAISRFVEFGVINVGYGDDKWYLSSLNEAISSINELAMQLLTPVIAEEEEIYHQHKYCDVLGKRKPILHISLPQLNVLHRYAKTNIEEMIPKEEDRLRVLIVETQPPNADQELYVTLLLHPMPIVDQSQKDPQQLFERTKRYLIECLLCGCPGENVRILLENPTLEREEQKYKELPQSEEN</sequence>
<dbReference type="GO" id="GO:0005938">
    <property type="term" value="C:cell cortex"/>
    <property type="evidence" value="ECO:0007669"/>
    <property type="project" value="TreeGrafter"/>
</dbReference>
<gene>
    <name evidence="2" type="ORF">TCNE_LOCUS2148</name>
</gene>
<organism evidence="3 4">
    <name type="scientific">Toxocara canis</name>
    <name type="common">Canine roundworm</name>
    <dbReference type="NCBI Taxonomy" id="6265"/>
    <lineage>
        <taxon>Eukaryota</taxon>
        <taxon>Metazoa</taxon>
        <taxon>Ecdysozoa</taxon>
        <taxon>Nematoda</taxon>
        <taxon>Chromadorea</taxon>
        <taxon>Rhabditida</taxon>
        <taxon>Spirurina</taxon>
        <taxon>Ascaridomorpha</taxon>
        <taxon>Ascaridoidea</taxon>
        <taxon>Toxocaridae</taxon>
        <taxon>Toxocara</taxon>
    </lineage>
</organism>
<evidence type="ECO:0000313" key="3">
    <source>
        <dbReference type="Proteomes" id="UP000050794"/>
    </source>
</evidence>
<name>A0A183U0X8_TOXCA</name>
<dbReference type="SUPFAM" id="SSF48350">
    <property type="entry name" value="GTPase activation domain, GAP"/>
    <property type="match status" value="1"/>
</dbReference>